<dbReference type="PANTHER" id="PTHR22809">
    <property type="entry name" value="METHYLTRANSFERASE-RELATED"/>
    <property type="match status" value="1"/>
</dbReference>
<dbReference type="Gene3D" id="3.40.50.150">
    <property type="entry name" value="Vaccinia Virus protein VP39"/>
    <property type="match status" value="1"/>
</dbReference>
<reference evidence="5" key="1">
    <citation type="submission" date="2022-05" db="EMBL/GenBank/DDBJ databases">
        <title>The Musa troglodytarum L. genome provides insights into the mechanism of non-climacteric behaviour and enrichment of carotenoids.</title>
        <authorList>
            <person name="Wang J."/>
        </authorList>
    </citation>
    <scope>NUCLEOTIDE SEQUENCE</scope>
    <source>
        <tissue evidence="5">Leaf</tissue>
    </source>
</reference>
<dbReference type="Proteomes" id="UP001055439">
    <property type="component" value="Chromosome 8"/>
</dbReference>
<dbReference type="OrthoDB" id="755250at2759"/>
<dbReference type="GO" id="GO:0008757">
    <property type="term" value="F:S-adenosylmethionine-dependent methyltransferase activity"/>
    <property type="evidence" value="ECO:0007669"/>
    <property type="project" value="UniProtKB-ARBA"/>
</dbReference>
<dbReference type="InterPro" id="IPR029063">
    <property type="entry name" value="SAM-dependent_MTases_sf"/>
</dbReference>
<evidence type="ECO:0000256" key="1">
    <source>
        <dbReference type="ARBA" id="ARBA00009725"/>
    </source>
</evidence>
<keyword evidence="3" id="KW-0808">Transferase</keyword>
<evidence type="ECO:0000256" key="3">
    <source>
        <dbReference type="ARBA" id="ARBA00022679"/>
    </source>
</evidence>
<dbReference type="GO" id="GO:0008173">
    <property type="term" value="F:RNA methyltransferase activity"/>
    <property type="evidence" value="ECO:0007669"/>
    <property type="project" value="UniProtKB-ARBA"/>
</dbReference>
<proteinExistence type="inferred from homology"/>
<dbReference type="InterPro" id="IPR026113">
    <property type="entry name" value="METTL2/6/8-like"/>
</dbReference>
<accession>A0A9E7HX37</accession>
<dbReference type="SUPFAM" id="SSF53335">
    <property type="entry name" value="S-adenosyl-L-methionine-dependent methyltransferases"/>
    <property type="match status" value="1"/>
</dbReference>
<dbReference type="Pfam" id="PF08242">
    <property type="entry name" value="Methyltransf_12"/>
    <property type="match status" value="1"/>
</dbReference>
<dbReference type="InterPro" id="IPR013217">
    <property type="entry name" value="Methyltransf_12"/>
</dbReference>
<gene>
    <name evidence="5" type="ORF">MUK42_17616</name>
</gene>
<evidence type="ECO:0000256" key="2">
    <source>
        <dbReference type="ARBA" id="ARBA00022603"/>
    </source>
</evidence>
<evidence type="ECO:0000313" key="6">
    <source>
        <dbReference type="Proteomes" id="UP001055439"/>
    </source>
</evidence>
<keyword evidence="6" id="KW-1185">Reference proteome</keyword>
<dbReference type="CDD" id="cd02440">
    <property type="entry name" value="AdoMet_MTases"/>
    <property type="match status" value="1"/>
</dbReference>
<protein>
    <submittedName>
        <fullName evidence="5">Methyltransferase domain</fullName>
    </submittedName>
</protein>
<organism evidence="5 6">
    <name type="scientific">Musa troglodytarum</name>
    <name type="common">fe'i banana</name>
    <dbReference type="NCBI Taxonomy" id="320322"/>
    <lineage>
        <taxon>Eukaryota</taxon>
        <taxon>Viridiplantae</taxon>
        <taxon>Streptophyta</taxon>
        <taxon>Embryophyta</taxon>
        <taxon>Tracheophyta</taxon>
        <taxon>Spermatophyta</taxon>
        <taxon>Magnoliopsida</taxon>
        <taxon>Liliopsida</taxon>
        <taxon>Zingiberales</taxon>
        <taxon>Musaceae</taxon>
        <taxon>Musa</taxon>
    </lineage>
</organism>
<evidence type="ECO:0000259" key="4">
    <source>
        <dbReference type="Pfam" id="PF08242"/>
    </source>
</evidence>
<comment type="similarity">
    <text evidence="1">Belongs to the methyltransferase superfamily. METL family.</text>
</comment>
<dbReference type="GO" id="GO:0032259">
    <property type="term" value="P:methylation"/>
    <property type="evidence" value="ECO:0007669"/>
    <property type="project" value="UniProtKB-KW"/>
</dbReference>
<feature type="domain" description="Methyltransferase type 12" evidence="4">
    <location>
        <begin position="104"/>
        <end position="204"/>
    </location>
</feature>
<dbReference type="EMBL" id="CP097510">
    <property type="protein sequence ID" value="URE41650.1"/>
    <property type="molecule type" value="Genomic_DNA"/>
</dbReference>
<name>A0A9E7HX37_9LILI</name>
<sequence length="354" mass="39451">MPLAPLLVHRHLCCRMRSLRRLGSGGGIGGNVRPHFSRSGSSHLNPNAKNQKYESNATKYWDDFYKRHQGKFFKDRHYLEKDWGRYFAPSGENGQASLDPKVVLEVGCGVGNTLFPLLAAFPNVFIHACDFSPRAVAFVMENGASVSDRLNAFICDVTKDDLSKIIMPSSVDVVTMIFMLSAVSPMNMPAVLQNVRTILKPSGFVLFRDYALGDFAQSTNLVPGFETQIKLANKGQTISENFYVRGDGTCSFYFSEDTLSSLFERNGFNTLDISVCCTQIVNRSRDVAMDRFDRSTPGVDGEDVPRLVGSTVHKKEGTVRMAAYSTRPMTWTYFQSLLRGETMLTPARDAPEDD</sequence>
<dbReference type="PANTHER" id="PTHR22809:SF8">
    <property type="entry name" value="TRNA N(3)-METHYLCYTIDINE METHYLTRANSFERASE"/>
    <property type="match status" value="1"/>
</dbReference>
<keyword evidence="2 5" id="KW-0489">Methyltransferase</keyword>
<dbReference type="AlphaFoldDB" id="A0A9E7HX37"/>
<evidence type="ECO:0000313" key="5">
    <source>
        <dbReference type="EMBL" id="URE41650.1"/>
    </source>
</evidence>